<dbReference type="Gene3D" id="3.30.420.10">
    <property type="entry name" value="Ribonuclease H-like superfamily/Ribonuclease H"/>
    <property type="match status" value="1"/>
</dbReference>
<evidence type="ECO:0000256" key="15">
    <source>
        <dbReference type="ARBA" id="ARBA00023113"/>
    </source>
</evidence>
<name>A0AAV8DAL5_9POAL</name>
<sequence>MAETSNNTINVTQPAIPLFKGENYEFWSIKMKTLFKSHGLWELVDTGAGTTAEDVKKDAKALFFIQQAVHETVFSKIAAANTAKEAWTILKTAFQGSSRVVAIKLQGLRRDFETLHMKQGESVQIFLSRVTTVVNQIRAYRDNLSEQTVVAKVLRSLIPKFDHVVAAIEESKDLSTYTFDELMGSLQTHEARLSRSEEKGDEKAFYTKGESSGGRNNTSTRGRGRGNGRGNRGRGGRGRGRENTTENQYDKESRKNIQCYYCNKFGHFQSECYKKQREENQASYVEEKSVQPKLFMAYTESKVDASTIWFLDSGCSNHMTGYKHLFKELDENHKLKVKLGDDKLIQVEGKGTVAVDTQQNGMKYLHNVYFIPELSQNLLSIGQLMESEYSILFEENSCAISDKITNQKLVEVRLATNKLFPLEITGVKERVMVVKELNQSELWHLRYGHLNIGGLKLLNQKQMVFGLPEIHQVGVCEGCIYGKQTKLPFPKGQAKRATQILEIVHTDLCGPMETASLGGSKYFLLFIDDYSRMSWVYFLQNKGETFETFKKFKALVEKQTEKKLKVLRSDRGGEYQSTEFRRFCEIEGIHHELTTPYTPEQNGIAERKNRTVVELARSMLKSKGLPNLFWAEAVATAVYLLNLSPTKAVMNKTPFEAWFERKPGVGHLRVFGCIAYTLINAHNRRKLDEKSEKCIFIGYCIQSKGYRLYNPISGKIIVSRNILFDENASWKWKETIGGVETSEFEECEEENVENLQQSNDSRSNTRTTNRLTANTDFDPDASTRKMRTLKELYETTQVLLVADPMNYEEAAEKEEWRQAMREEVAAIEKNKTWELVELPKDKHAIGVKWVFRTKFGADGSVQKYKARLVAKGYAQEYGVDYEETFSPVARFETVRLLLALAAHLKKPVYQFDVKSAFLNGDLEEEVYVEQPKGFEVKGKEDQVYKLIKALYGLKQAPRAWYSKIDSYFLNSGFERSKSEPNLYVKKKETDDMLAVCLYVDDMIYMGTNEELVEQFRRSMKQKFEMSDLGLLHYFLGLEVEQESGSIFVSQRKYARDLLKKFGLQNCGNSSTPMNVNEKLIKNDGTGTADATKFRSLVGGLIYLTHTRPDISYAVGIISRHMQNPTKHHFGAAKRVLKYVAGTVDYGLWYGSSNKFNLIGYSDSDWAGCVEDRKSTSGYVFSLGTSAICWSSKKQATVALSSSEAEYMAVTSTACQAVWLRRMLEDLGQEQHQATHIFCDNQSTIAMTKNPVFHGRTKHIDIRVHFIRDLVADKIVQLKFVSSEMQNADILTKALAVSKFENFRRRLGVTSFESRGSVEN</sequence>
<keyword evidence="23" id="KW-1185">Reference proteome</keyword>
<dbReference type="PROSITE" id="PS50158">
    <property type="entry name" value="ZF_CCHC"/>
    <property type="match status" value="1"/>
</dbReference>
<dbReference type="GO" id="GO:0004190">
    <property type="term" value="F:aspartic-type endopeptidase activity"/>
    <property type="evidence" value="ECO:0007669"/>
    <property type="project" value="UniProtKB-KW"/>
</dbReference>
<feature type="region of interest" description="Disordered" evidence="19">
    <location>
        <begin position="752"/>
        <end position="780"/>
    </location>
</feature>
<keyword evidence="14" id="KW-0548">Nucleotidyltransferase</keyword>
<dbReference type="GO" id="GO:0003887">
    <property type="term" value="F:DNA-directed DNA polymerase activity"/>
    <property type="evidence" value="ECO:0007669"/>
    <property type="project" value="UniProtKB-KW"/>
</dbReference>
<proteinExistence type="predicted"/>
<dbReference type="SMART" id="SM00343">
    <property type="entry name" value="ZnF_C2HC"/>
    <property type="match status" value="1"/>
</dbReference>
<evidence type="ECO:0000256" key="2">
    <source>
        <dbReference type="ARBA" id="ARBA00022612"/>
    </source>
</evidence>
<feature type="region of interest" description="Disordered" evidence="19">
    <location>
        <begin position="190"/>
        <end position="250"/>
    </location>
</feature>
<keyword evidence="13" id="KW-0695">RNA-directed DNA polymerase</keyword>
<feature type="domain" description="Integrase catalytic" evidence="21">
    <location>
        <begin position="484"/>
        <end position="662"/>
    </location>
</feature>
<comment type="function">
    <text evidence="1">The aspartyl protease (PR) mediates the proteolytic cleavages of the Gag and Gag-Pol polyproteins after assembly of the VLP.</text>
</comment>
<evidence type="ECO:0000256" key="9">
    <source>
        <dbReference type="ARBA" id="ARBA00022801"/>
    </source>
</evidence>
<dbReference type="GO" id="GO:0003964">
    <property type="term" value="F:RNA-directed DNA polymerase activity"/>
    <property type="evidence" value="ECO:0007669"/>
    <property type="project" value="UniProtKB-KW"/>
</dbReference>
<keyword evidence="9" id="KW-0378">Hydrolase</keyword>
<feature type="domain" description="CCHC-type" evidence="20">
    <location>
        <begin position="259"/>
        <end position="272"/>
    </location>
</feature>
<evidence type="ECO:0000313" key="23">
    <source>
        <dbReference type="Proteomes" id="UP001140206"/>
    </source>
</evidence>
<keyword evidence="6" id="KW-0547">Nucleotide-binding</keyword>
<keyword evidence="14" id="KW-0239">DNA-directed DNA polymerase</keyword>
<keyword evidence="11" id="KW-0460">Magnesium</keyword>
<keyword evidence="16" id="KW-0233">DNA recombination</keyword>
<feature type="compositionally biased region" description="Basic and acidic residues" evidence="19">
    <location>
        <begin position="239"/>
        <end position="250"/>
    </location>
</feature>
<dbReference type="GO" id="GO:0004519">
    <property type="term" value="F:endonuclease activity"/>
    <property type="evidence" value="ECO:0007669"/>
    <property type="project" value="UniProtKB-KW"/>
</dbReference>
<dbReference type="GO" id="GO:0003676">
    <property type="term" value="F:nucleic acid binding"/>
    <property type="evidence" value="ECO:0007669"/>
    <property type="project" value="InterPro"/>
</dbReference>
<keyword evidence="14" id="KW-0808">Transferase</keyword>
<keyword evidence="8" id="KW-0255">Endonuclease</keyword>
<evidence type="ECO:0000256" key="17">
    <source>
        <dbReference type="ARBA" id="ARBA00023268"/>
    </source>
</evidence>
<evidence type="ECO:0000256" key="1">
    <source>
        <dbReference type="ARBA" id="ARBA00002180"/>
    </source>
</evidence>
<dbReference type="GO" id="GO:0005524">
    <property type="term" value="F:ATP binding"/>
    <property type="evidence" value="ECO:0007669"/>
    <property type="project" value="UniProtKB-KW"/>
</dbReference>
<evidence type="ECO:0000256" key="6">
    <source>
        <dbReference type="ARBA" id="ARBA00022741"/>
    </source>
</evidence>
<dbReference type="GO" id="GO:0008270">
    <property type="term" value="F:zinc ion binding"/>
    <property type="evidence" value="ECO:0007669"/>
    <property type="project" value="UniProtKB-KW"/>
</dbReference>
<evidence type="ECO:0000256" key="12">
    <source>
        <dbReference type="ARBA" id="ARBA00022908"/>
    </source>
</evidence>
<dbReference type="Pfam" id="PF14223">
    <property type="entry name" value="Retrotran_gag_2"/>
    <property type="match status" value="1"/>
</dbReference>
<feature type="compositionally biased region" description="Basic residues" evidence="19">
    <location>
        <begin position="222"/>
        <end position="238"/>
    </location>
</feature>
<dbReference type="InterPro" id="IPR012337">
    <property type="entry name" value="RNaseH-like_sf"/>
</dbReference>
<keyword evidence="17" id="KW-0511">Multifunctional enzyme</keyword>
<dbReference type="SUPFAM" id="SSF57756">
    <property type="entry name" value="Retrovirus zinc finger-like domains"/>
    <property type="match status" value="1"/>
</dbReference>
<evidence type="ECO:0000256" key="18">
    <source>
        <dbReference type="PROSITE-ProRule" id="PRU00047"/>
    </source>
</evidence>
<comment type="caution">
    <text evidence="22">The sequence shown here is derived from an EMBL/GenBank/DDBJ whole genome shotgun (WGS) entry which is preliminary data.</text>
</comment>
<dbReference type="Pfam" id="PF07727">
    <property type="entry name" value="RVT_2"/>
    <property type="match status" value="1"/>
</dbReference>
<evidence type="ECO:0000256" key="5">
    <source>
        <dbReference type="ARBA" id="ARBA00022723"/>
    </source>
</evidence>
<dbReference type="InterPro" id="IPR043502">
    <property type="entry name" value="DNA/RNA_pol_sf"/>
</dbReference>
<keyword evidence="18" id="KW-0862">Zinc</keyword>
<feature type="compositionally biased region" description="Basic and acidic residues" evidence="19">
    <location>
        <begin position="190"/>
        <end position="205"/>
    </location>
</feature>
<keyword evidence="4" id="KW-0540">Nuclease</keyword>
<keyword evidence="5" id="KW-0479">Metal-binding</keyword>
<keyword evidence="12" id="KW-0229">DNA integration</keyword>
<evidence type="ECO:0000256" key="19">
    <source>
        <dbReference type="SAM" id="MobiDB-lite"/>
    </source>
</evidence>
<dbReference type="InterPro" id="IPR013103">
    <property type="entry name" value="RVT_2"/>
</dbReference>
<reference evidence="22" key="1">
    <citation type="submission" date="2022-08" db="EMBL/GenBank/DDBJ databases">
        <authorList>
            <person name="Marques A."/>
        </authorList>
    </citation>
    <scope>NUCLEOTIDE SEQUENCE</scope>
    <source>
        <strain evidence="22">RhyPub2mFocal</strain>
        <tissue evidence="22">Leaves</tissue>
    </source>
</reference>
<evidence type="ECO:0000259" key="21">
    <source>
        <dbReference type="PROSITE" id="PS50994"/>
    </source>
</evidence>
<dbReference type="PANTHER" id="PTHR42648">
    <property type="entry name" value="TRANSPOSASE, PUTATIVE-RELATED"/>
    <property type="match status" value="1"/>
</dbReference>
<evidence type="ECO:0000256" key="8">
    <source>
        <dbReference type="ARBA" id="ARBA00022759"/>
    </source>
</evidence>
<dbReference type="Pfam" id="PF13976">
    <property type="entry name" value="gag_pre-integrs"/>
    <property type="match status" value="1"/>
</dbReference>
<dbReference type="Proteomes" id="UP001140206">
    <property type="component" value="Chromosome 4"/>
</dbReference>
<dbReference type="InterPro" id="IPR039537">
    <property type="entry name" value="Retrotran_Ty1/copia-like"/>
</dbReference>
<dbReference type="InterPro" id="IPR057670">
    <property type="entry name" value="SH3_retrovirus"/>
</dbReference>
<dbReference type="InterPro" id="IPR036875">
    <property type="entry name" value="Znf_CCHC_sf"/>
</dbReference>
<evidence type="ECO:0000256" key="16">
    <source>
        <dbReference type="ARBA" id="ARBA00023172"/>
    </source>
</evidence>
<dbReference type="Pfam" id="PF25597">
    <property type="entry name" value="SH3_retrovirus"/>
    <property type="match status" value="1"/>
</dbReference>
<dbReference type="Gene3D" id="4.10.60.10">
    <property type="entry name" value="Zinc finger, CCHC-type"/>
    <property type="match status" value="1"/>
</dbReference>
<dbReference type="SUPFAM" id="SSF53098">
    <property type="entry name" value="Ribonuclease H-like"/>
    <property type="match status" value="1"/>
</dbReference>
<evidence type="ECO:0000256" key="4">
    <source>
        <dbReference type="ARBA" id="ARBA00022722"/>
    </source>
</evidence>
<dbReference type="EMBL" id="JAMFTS010000004">
    <property type="protein sequence ID" value="KAJ4765875.1"/>
    <property type="molecule type" value="Genomic_DNA"/>
</dbReference>
<keyword evidence="3" id="KW-0645">Protease</keyword>
<dbReference type="InterPro" id="IPR001584">
    <property type="entry name" value="Integrase_cat-core"/>
</dbReference>
<dbReference type="InterPro" id="IPR036397">
    <property type="entry name" value="RNaseH_sf"/>
</dbReference>
<evidence type="ECO:0000256" key="3">
    <source>
        <dbReference type="ARBA" id="ARBA00022670"/>
    </source>
</evidence>
<dbReference type="GO" id="GO:0015074">
    <property type="term" value="P:DNA integration"/>
    <property type="evidence" value="ECO:0007669"/>
    <property type="project" value="UniProtKB-KW"/>
</dbReference>
<dbReference type="InterPro" id="IPR025724">
    <property type="entry name" value="GAG-pre-integrase_dom"/>
</dbReference>
<feature type="compositionally biased region" description="Low complexity" evidence="19">
    <location>
        <begin position="758"/>
        <end position="770"/>
    </location>
</feature>
<organism evidence="22 23">
    <name type="scientific">Rhynchospora pubera</name>
    <dbReference type="NCBI Taxonomy" id="906938"/>
    <lineage>
        <taxon>Eukaryota</taxon>
        <taxon>Viridiplantae</taxon>
        <taxon>Streptophyta</taxon>
        <taxon>Embryophyta</taxon>
        <taxon>Tracheophyta</taxon>
        <taxon>Spermatophyta</taxon>
        <taxon>Magnoliopsida</taxon>
        <taxon>Liliopsida</taxon>
        <taxon>Poales</taxon>
        <taxon>Cyperaceae</taxon>
        <taxon>Cyperoideae</taxon>
        <taxon>Rhynchosporeae</taxon>
        <taxon>Rhynchospora</taxon>
    </lineage>
</organism>
<evidence type="ECO:0000259" key="20">
    <source>
        <dbReference type="PROSITE" id="PS50158"/>
    </source>
</evidence>
<protein>
    <submittedName>
        <fullName evidence="22">Polyprotein</fullName>
    </submittedName>
</protein>
<keyword evidence="10" id="KW-0067">ATP-binding</keyword>
<dbReference type="Pfam" id="PF00665">
    <property type="entry name" value="rve"/>
    <property type="match status" value="1"/>
</dbReference>
<dbReference type="CDD" id="cd09272">
    <property type="entry name" value="RNase_HI_RT_Ty1"/>
    <property type="match status" value="1"/>
</dbReference>
<dbReference type="GO" id="GO:0006310">
    <property type="term" value="P:DNA recombination"/>
    <property type="evidence" value="ECO:0007669"/>
    <property type="project" value="UniProtKB-KW"/>
</dbReference>
<evidence type="ECO:0000313" key="22">
    <source>
        <dbReference type="EMBL" id="KAJ4765875.1"/>
    </source>
</evidence>
<keyword evidence="18" id="KW-0863">Zinc-finger</keyword>
<dbReference type="InterPro" id="IPR001878">
    <property type="entry name" value="Znf_CCHC"/>
</dbReference>
<keyword evidence="7" id="KW-0064">Aspartyl protease</keyword>
<dbReference type="SUPFAM" id="SSF56672">
    <property type="entry name" value="DNA/RNA polymerases"/>
    <property type="match status" value="1"/>
</dbReference>
<gene>
    <name evidence="22" type="ORF">LUZ62_076250</name>
</gene>
<evidence type="ECO:0000256" key="7">
    <source>
        <dbReference type="ARBA" id="ARBA00022750"/>
    </source>
</evidence>
<keyword evidence="15" id="KW-0917">Virion maturation</keyword>
<evidence type="ECO:0000256" key="13">
    <source>
        <dbReference type="ARBA" id="ARBA00022918"/>
    </source>
</evidence>
<accession>A0AAV8DAL5</accession>
<dbReference type="GO" id="GO:0006508">
    <property type="term" value="P:proteolysis"/>
    <property type="evidence" value="ECO:0007669"/>
    <property type="project" value="UniProtKB-KW"/>
</dbReference>
<evidence type="ECO:0000256" key="10">
    <source>
        <dbReference type="ARBA" id="ARBA00022840"/>
    </source>
</evidence>
<dbReference type="PROSITE" id="PS50994">
    <property type="entry name" value="INTEGRASE"/>
    <property type="match status" value="1"/>
</dbReference>
<evidence type="ECO:0000256" key="11">
    <source>
        <dbReference type="ARBA" id="ARBA00022842"/>
    </source>
</evidence>
<dbReference type="InterPro" id="IPR054722">
    <property type="entry name" value="PolX-like_BBD"/>
</dbReference>
<dbReference type="PANTHER" id="PTHR42648:SF11">
    <property type="entry name" value="TRANSPOSON TY4-P GAG-POL POLYPROTEIN"/>
    <property type="match status" value="1"/>
</dbReference>
<keyword evidence="2" id="KW-1188">Viral release from host cell</keyword>
<evidence type="ECO:0000256" key="14">
    <source>
        <dbReference type="ARBA" id="ARBA00022932"/>
    </source>
</evidence>
<dbReference type="Pfam" id="PF22936">
    <property type="entry name" value="Pol_BBD"/>
    <property type="match status" value="1"/>
</dbReference>